<dbReference type="Pfam" id="PF14310">
    <property type="entry name" value="Fn3-like"/>
    <property type="match status" value="1"/>
</dbReference>
<keyword evidence="5" id="KW-0378">Hydrolase</keyword>
<dbReference type="RefSeq" id="WP_129224362.1">
    <property type="nucleotide sequence ID" value="NZ_SDOZ01000002.1"/>
</dbReference>
<dbReference type="Gene3D" id="3.40.50.1700">
    <property type="entry name" value="Glycoside hydrolase family 3 C-terminal domain"/>
    <property type="match status" value="1"/>
</dbReference>
<dbReference type="EC" id="3.2.1.21" evidence="3"/>
<dbReference type="AlphaFoldDB" id="A0A4Q2KED3"/>
<feature type="domain" description="Fibronectin type III-like" evidence="7">
    <location>
        <begin position="622"/>
        <end position="691"/>
    </location>
</feature>
<keyword evidence="9" id="KW-1185">Reference proteome</keyword>
<gene>
    <name evidence="8" type="ORF">ESZ91_03985</name>
</gene>
<dbReference type="InterPro" id="IPR036962">
    <property type="entry name" value="Glyco_hydro_3_N_sf"/>
</dbReference>
<evidence type="ECO:0000259" key="7">
    <source>
        <dbReference type="SMART" id="SM01217"/>
    </source>
</evidence>
<evidence type="ECO:0000256" key="5">
    <source>
        <dbReference type="ARBA" id="ARBA00022801"/>
    </source>
</evidence>
<evidence type="ECO:0000256" key="2">
    <source>
        <dbReference type="ARBA" id="ARBA00005336"/>
    </source>
</evidence>
<comment type="caution">
    <text evidence="8">The sequence shown here is derived from an EMBL/GenBank/DDBJ whole genome shotgun (WGS) entry which is preliminary data.</text>
</comment>
<protein>
    <recommendedName>
        <fullName evidence="3">beta-glucosidase</fullName>
        <ecNumber evidence="3">3.2.1.21</ecNumber>
    </recommendedName>
</protein>
<dbReference type="GO" id="GO:0008422">
    <property type="term" value="F:beta-glucosidase activity"/>
    <property type="evidence" value="ECO:0007669"/>
    <property type="project" value="UniProtKB-EC"/>
</dbReference>
<evidence type="ECO:0000256" key="3">
    <source>
        <dbReference type="ARBA" id="ARBA00012744"/>
    </source>
</evidence>
<dbReference type="SUPFAM" id="SSF52279">
    <property type="entry name" value="Beta-D-glucan exohydrolase, C-terminal domain"/>
    <property type="match status" value="1"/>
</dbReference>
<evidence type="ECO:0000256" key="4">
    <source>
        <dbReference type="ARBA" id="ARBA00022729"/>
    </source>
</evidence>
<evidence type="ECO:0000313" key="9">
    <source>
        <dbReference type="Proteomes" id="UP000291269"/>
    </source>
</evidence>
<comment type="similarity">
    <text evidence="2">Belongs to the glycosyl hydrolase 3 family.</text>
</comment>
<dbReference type="Proteomes" id="UP000291269">
    <property type="component" value="Unassembled WGS sequence"/>
</dbReference>
<reference evidence="8 9" key="1">
    <citation type="journal article" date="2019" name="Gut">
        <title>Antibiotics-induced monodominance of a novel gut bacterial order.</title>
        <authorList>
            <person name="Hildebrand F."/>
            <person name="Moitinho-Silva L."/>
            <person name="Blasche S."/>
            <person name="Jahn M.T."/>
            <person name="Gossmann T.I."/>
            <person name="Heuerta-Cepas J."/>
            <person name="Hercog R."/>
            <person name="Luetge M."/>
            <person name="Bahram M."/>
            <person name="Pryszlak A."/>
            <person name="Alves R.J."/>
            <person name="Waszak S.M."/>
            <person name="Zhu A."/>
            <person name="Ye L."/>
            <person name="Costea P.I."/>
            <person name="Aalvink S."/>
            <person name="Belzer C."/>
            <person name="Forslund S.K."/>
            <person name="Sunagawa S."/>
            <person name="Hentschel U."/>
            <person name="Merten C."/>
            <person name="Patil K.R."/>
            <person name="Benes V."/>
            <person name="Bork P."/>
        </authorList>
    </citation>
    <scope>NUCLEOTIDE SEQUENCE [LARGE SCALE GENOMIC DNA]</scope>
    <source>
        <strain evidence="8 9">HDS1380</strain>
    </source>
</reference>
<dbReference type="GO" id="GO:0009251">
    <property type="term" value="P:glucan catabolic process"/>
    <property type="evidence" value="ECO:0007669"/>
    <property type="project" value="TreeGrafter"/>
</dbReference>
<dbReference type="Pfam" id="PF00933">
    <property type="entry name" value="Glyco_hydro_3"/>
    <property type="match status" value="1"/>
</dbReference>
<proteinExistence type="inferred from homology"/>
<name>A0A4Q2KED3_9FIRM</name>
<dbReference type="FunFam" id="2.60.40.10:FF:000495">
    <property type="entry name" value="Periplasmic beta-glucosidase"/>
    <property type="match status" value="1"/>
</dbReference>
<dbReference type="OrthoDB" id="98455at2"/>
<dbReference type="Pfam" id="PF01915">
    <property type="entry name" value="Glyco_hydro_3_C"/>
    <property type="match status" value="1"/>
</dbReference>
<organism evidence="8 9">
    <name type="scientific">Candidatus Borkfalkia ceftriaxoniphila</name>
    <dbReference type="NCBI Taxonomy" id="2508949"/>
    <lineage>
        <taxon>Bacteria</taxon>
        <taxon>Bacillati</taxon>
        <taxon>Bacillota</taxon>
        <taxon>Clostridia</taxon>
        <taxon>Christensenellales</taxon>
        <taxon>Christensenellaceae</taxon>
        <taxon>Candidatus Borkfalkia</taxon>
    </lineage>
</organism>
<evidence type="ECO:0000256" key="1">
    <source>
        <dbReference type="ARBA" id="ARBA00000448"/>
    </source>
</evidence>
<dbReference type="InterPro" id="IPR001764">
    <property type="entry name" value="Glyco_hydro_3_N"/>
</dbReference>
<dbReference type="InterPro" id="IPR017853">
    <property type="entry name" value="GH"/>
</dbReference>
<dbReference type="InterPro" id="IPR026891">
    <property type="entry name" value="Fn3-like"/>
</dbReference>
<dbReference type="PANTHER" id="PTHR30620:SF16">
    <property type="entry name" value="LYSOSOMAL BETA GLUCOSIDASE"/>
    <property type="match status" value="1"/>
</dbReference>
<dbReference type="SUPFAM" id="SSF51445">
    <property type="entry name" value="(Trans)glycosidases"/>
    <property type="match status" value="1"/>
</dbReference>
<dbReference type="InterPro" id="IPR013783">
    <property type="entry name" value="Ig-like_fold"/>
</dbReference>
<dbReference type="SMART" id="SM01217">
    <property type="entry name" value="Fn3_like"/>
    <property type="match status" value="1"/>
</dbReference>
<evidence type="ECO:0000313" key="8">
    <source>
        <dbReference type="EMBL" id="RXZ61561.1"/>
    </source>
</evidence>
<dbReference type="InterPro" id="IPR002772">
    <property type="entry name" value="Glyco_hydro_3_C"/>
</dbReference>
<comment type="catalytic activity">
    <reaction evidence="1">
        <text>Hydrolysis of terminal, non-reducing beta-D-glucosyl residues with release of beta-D-glucose.</text>
        <dbReference type="EC" id="3.2.1.21"/>
    </reaction>
</comment>
<keyword evidence="6" id="KW-0326">Glycosidase</keyword>
<dbReference type="InterPro" id="IPR036881">
    <property type="entry name" value="Glyco_hydro_3_C_sf"/>
</dbReference>
<dbReference type="Gene3D" id="3.20.20.300">
    <property type="entry name" value="Glycoside hydrolase, family 3, N-terminal domain"/>
    <property type="match status" value="1"/>
</dbReference>
<evidence type="ECO:0000256" key="6">
    <source>
        <dbReference type="ARBA" id="ARBA00023295"/>
    </source>
</evidence>
<dbReference type="PANTHER" id="PTHR30620">
    <property type="entry name" value="PERIPLASMIC BETA-GLUCOSIDASE-RELATED"/>
    <property type="match status" value="1"/>
</dbReference>
<dbReference type="Gene3D" id="2.60.40.10">
    <property type="entry name" value="Immunoglobulins"/>
    <property type="match status" value="1"/>
</dbReference>
<dbReference type="InterPro" id="IPR051915">
    <property type="entry name" value="Cellulose_Degrad_GH3"/>
</dbReference>
<sequence length="702" mass="78051">MKKEYYEKAKQLLFQMTLQEKIGQLCQKNIGDTSGLGEEKNLINEDAYDKIRQGRIGLILQPAWNMIDDIREAQRVAVEESRLKVPLLVHSDIIHGFDTIFPLPIASACSFNTELIRRSAAISATEATVAGINVTHAPMLDIARDPRWGRIAEGAGEDAYLAGEIAKAYVKGFQEDNGRSECLSATLKHFAGYGAAEAGRDYNTCELGERTMRNTYLRPFKAGIDAGAKLVMAGFHTVDSVPMTANAKYLRKILRKEFTFEGVVISDWCAPYELIAHGIAENEREAALAAFQGGIDVEMCSDCYDRFLNELITAGLIDEKTLDAAVLRILMLKFECGIMEDPYLFMRKSGACELPPDHLQVAEKLADESIVLLKNENILPLKPGEKIIVTGSRCFDANLLGCWQSSRFITDTITYPQGLEKEGFHCHYASTAQELISDDCGTVIVFVGEAAENSGEACSEQDIRILEEDTELLRIAKENDKKTVCVVSSGRPMILTETEKYSDAIVYAWYLGHSAGKSLAGILSGRVNPSGKLCVTLPRDMGQIPIYYNHLPTGRPRSEADDNKFTSRYIDGSSEPLYPFGFGLSYSKFIYENLILDSDVITDVPVKASITVENQSDTAGKETVQLYVHDVCAQISRPVKELAAFQKVYLNGRERKTITFKITEEMLSYYHSDNTFCCDPGLFEIYIGGDSETKIFKSLRKI</sequence>
<dbReference type="EMBL" id="SDOZ01000002">
    <property type="protein sequence ID" value="RXZ61561.1"/>
    <property type="molecule type" value="Genomic_DNA"/>
</dbReference>
<keyword evidence="4" id="KW-0732">Signal</keyword>
<accession>A0A4Q2KED3</accession>
<dbReference type="PRINTS" id="PR00133">
    <property type="entry name" value="GLHYDRLASE3"/>
</dbReference>